<feature type="region of interest" description="Disordered" evidence="3">
    <location>
        <begin position="1"/>
        <end position="22"/>
    </location>
</feature>
<dbReference type="InterPro" id="IPR016181">
    <property type="entry name" value="Acyl_CoA_acyltransferase"/>
</dbReference>
<keyword evidence="6" id="KW-1185">Reference proteome</keyword>
<evidence type="ECO:0000256" key="2">
    <source>
        <dbReference type="ARBA" id="ARBA00023315"/>
    </source>
</evidence>
<proteinExistence type="predicted"/>
<dbReference type="SUPFAM" id="SSF55729">
    <property type="entry name" value="Acyl-CoA N-acyltransferases (Nat)"/>
    <property type="match status" value="1"/>
</dbReference>
<evidence type="ECO:0000259" key="4">
    <source>
        <dbReference type="PROSITE" id="PS51186"/>
    </source>
</evidence>
<keyword evidence="1" id="KW-0808">Transferase</keyword>
<gene>
    <name evidence="5" type="ORF">CEUSTIGMA_g7916.t1</name>
</gene>
<comment type="caution">
    <text evidence="5">The sequence shown here is derived from an EMBL/GenBank/DDBJ whole genome shotgun (WGS) entry which is preliminary data.</text>
</comment>
<accession>A0A250XBM2</accession>
<feature type="domain" description="N-acetyltransferase" evidence="4">
    <location>
        <begin position="21"/>
        <end position="178"/>
    </location>
</feature>
<dbReference type="InterPro" id="IPR000182">
    <property type="entry name" value="GNAT_dom"/>
</dbReference>
<dbReference type="EMBL" id="BEGY01000053">
    <property type="protein sequence ID" value="GAX80477.1"/>
    <property type="molecule type" value="Genomic_DNA"/>
</dbReference>
<dbReference type="Pfam" id="PF00583">
    <property type="entry name" value="Acetyltransf_1"/>
    <property type="match status" value="1"/>
</dbReference>
<evidence type="ECO:0000256" key="1">
    <source>
        <dbReference type="ARBA" id="ARBA00022679"/>
    </source>
</evidence>
<dbReference type="InterPro" id="IPR051635">
    <property type="entry name" value="SNAT-like"/>
</dbReference>
<sequence length="179" mass="20129">MAQDEKLTFESEYEPSPSETIYYRPPTLEDLDEIYALESCSYPEDEAATLEKLKLRIEEAPNVFLLALQGEKIAGFTCGTCSTAPELTHASMSQHEPDGQLLCVHSVVIAEGLRRKGCATKMLQAYIRYVQATTPHLQEIRLLSKDNLVKLYVGVGFVLWGTSSVCHGSEQWMELQYTF</sequence>
<evidence type="ECO:0000256" key="3">
    <source>
        <dbReference type="SAM" id="MobiDB-lite"/>
    </source>
</evidence>
<reference evidence="5 6" key="1">
    <citation type="submission" date="2017-08" db="EMBL/GenBank/DDBJ databases">
        <title>Acidophilic green algal genome provides insights into adaptation to an acidic environment.</title>
        <authorList>
            <person name="Hirooka S."/>
            <person name="Hirose Y."/>
            <person name="Kanesaki Y."/>
            <person name="Higuchi S."/>
            <person name="Fujiwara T."/>
            <person name="Onuma R."/>
            <person name="Era A."/>
            <person name="Ohbayashi R."/>
            <person name="Uzuka A."/>
            <person name="Nozaki H."/>
            <person name="Yoshikawa H."/>
            <person name="Miyagishima S.Y."/>
        </authorList>
    </citation>
    <scope>NUCLEOTIDE SEQUENCE [LARGE SCALE GENOMIC DNA]</scope>
    <source>
        <strain evidence="5 6">NIES-2499</strain>
    </source>
</reference>
<evidence type="ECO:0000313" key="6">
    <source>
        <dbReference type="Proteomes" id="UP000232323"/>
    </source>
</evidence>
<dbReference type="STRING" id="1157962.A0A250XBM2"/>
<dbReference type="OrthoDB" id="30840at2759"/>
<dbReference type="PANTHER" id="PTHR10908">
    <property type="entry name" value="SEROTONIN N-ACETYLTRANSFERASE"/>
    <property type="match status" value="1"/>
</dbReference>
<evidence type="ECO:0000313" key="5">
    <source>
        <dbReference type="EMBL" id="GAX80477.1"/>
    </source>
</evidence>
<dbReference type="PROSITE" id="PS51186">
    <property type="entry name" value="GNAT"/>
    <property type="match status" value="1"/>
</dbReference>
<dbReference type="Gene3D" id="3.40.630.30">
    <property type="match status" value="1"/>
</dbReference>
<organism evidence="5 6">
    <name type="scientific">Chlamydomonas eustigma</name>
    <dbReference type="NCBI Taxonomy" id="1157962"/>
    <lineage>
        <taxon>Eukaryota</taxon>
        <taxon>Viridiplantae</taxon>
        <taxon>Chlorophyta</taxon>
        <taxon>core chlorophytes</taxon>
        <taxon>Chlorophyceae</taxon>
        <taxon>CS clade</taxon>
        <taxon>Chlamydomonadales</taxon>
        <taxon>Chlamydomonadaceae</taxon>
        <taxon>Chlamydomonas</taxon>
    </lineage>
</organism>
<keyword evidence="2" id="KW-0012">Acyltransferase</keyword>
<dbReference type="AlphaFoldDB" id="A0A250XBM2"/>
<dbReference type="Proteomes" id="UP000232323">
    <property type="component" value="Unassembled WGS sequence"/>
</dbReference>
<dbReference type="GO" id="GO:0008080">
    <property type="term" value="F:N-acetyltransferase activity"/>
    <property type="evidence" value="ECO:0007669"/>
    <property type="project" value="UniProtKB-ARBA"/>
</dbReference>
<protein>
    <recommendedName>
        <fullName evidence="4">N-acetyltransferase domain-containing protein</fullName>
    </recommendedName>
</protein>
<name>A0A250XBM2_9CHLO</name>
<dbReference type="PANTHER" id="PTHR10908:SF0">
    <property type="entry name" value="SEROTONIN N-ACETYLTRANSFERASE"/>
    <property type="match status" value="1"/>
</dbReference>